<dbReference type="InterPro" id="IPR036736">
    <property type="entry name" value="ACP-like_sf"/>
</dbReference>
<dbReference type="Gene3D" id="3.30.559.30">
    <property type="entry name" value="Nonribosomal peptide synthetase, condensation domain"/>
    <property type="match status" value="1"/>
</dbReference>
<dbReference type="InterPro" id="IPR000873">
    <property type="entry name" value="AMP-dep_synth/lig_dom"/>
</dbReference>
<dbReference type="Pfam" id="PF00668">
    <property type="entry name" value="Condensation"/>
    <property type="match status" value="1"/>
</dbReference>
<evidence type="ECO:0000256" key="4">
    <source>
        <dbReference type="ARBA" id="ARBA00023194"/>
    </source>
</evidence>
<evidence type="ECO:0000256" key="2">
    <source>
        <dbReference type="ARBA" id="ARBA00006432"/>
    </source>
</evidence>
<evidence type="ECO:0000313" key="8">
    <source>
        <dbReference type="EMBL" id="MBD8499642.1"/>
    </source>
</evidence>
<dbReference type="Proteomes" id="UP000634529">
    <property type="component" value="Unassembled WGS sequence"/>
</dbReference>
<dbReference type="Gene3D" id="3.30.300.30">
    <property type="match status" value="1"/>
</dbReference>
<feature type="domain" description="Carrier" evidence="7">
    <location>
        <begin position="818"/>
        <end position="892"/>
    </location>
</feature>
<protein>
    <submittedName>
        <fullName evidence="8">Amino acid adenylation domain-containing protein</fullName>
    </submittedName>
</protein>
<dbReference type="InterPro" id="IPR010071">
    <property type="entry name" value="AA_adenyl_dom"/>
</dbReference>
<dbReference type="Pfam" id="PF00501">
    <property type="entry name" value="AMP-binding"/>
    <property type="match status" value="1"/>
</dbReference>
<dbReference type="SUPFAM" id="SSF47336">
    <property type="entry name" value="ACP-like"/>
    <property type="match status" value="1"/>
</dbReference>
<comment type="similarity">
    <text evidence="2">Belongs to the ATP-dependent AMP-binding enzyme family.</text>
</comment>
<dbReference type="EMBL" id="JACYTN010000013">
    <property type="protein sequence ID" value="MBD8499642.1"/>
    <property type="molecule type" value="Genomic_DNA"/>
</dbReference>
<dbReference type="Gene3D" id="2.30.38.10">
    <property type="entry name" value="Luciferase, Domain 3"/>
    <property type="match status" value="1"/>
</dbReference>
<evidence type="ECO:0000313" key="9">
    <source>
        <dbReference type="Proteomes" id="UP000634529"/>
    </source>
</evidence>
<dbReference type="PROSITE" id="PS50075">
    <property type="entry name" value="CARRIER"/>
    <property type="match status" value="1"/>
</dbReference>
<dbReference type="CDD" id="cd05930">
    <property type="entry name" value="A_NRPS"/>
    <property type="match status" value="1"/>
</dbReference>
<evidence type="ECO:0000256" key="1">
    <source>
        <dbReference type="ARBA" id="ARBA00001957"/>
    </source>
</evidence>
<keyword evidence="4" id="KW-0045">Antibiotic biosynthesis</keyword>
<dbReference type="PANTHER" id="PTHR45527:SF1">
    <property type="entry name" value="FATTY ACID SYNTHASE"/>
    <property type="match status" value="1"/>
</dbReference>
<dbReference type="Pfam" id="PF00550">
    <property type="entry name" value="PP-binding"/>
    <property type="match status" value="1"/>
</dbReference>
<comment type="cofactor">
    <cofactor evidence="1">
        <name>pantetheine 4'-phosphate</name>
        <dbReference type="ChEBI" id="CHEBI:47942"/>
    </cofactor>
</comment>
<reference evidence="8 9" key="1">
    <citation type="submission" date="2020-09" db="EMBL/GenBank/DDBJ databases">
        <title>Paenibacillus sp. CAU 1523 isolated from sand of Haeundae Beach.</title>
        <authorList>
            <person name="Kim W."/>
        </authorList>
    </citation>
    <scope>NUCLEOTIDE SEQUENCE [LARGE SCALE GENOMIC DNA]</scope>
    <source>
        <strain evidence="8 9">CAU 1523</strain>
    </source>
</reference>
<sequence length="1371" mass="156450">MLNQLEKAVLLQTDKFKQMRSFWQKRLSDFAADADDRWMGCVVHHSPRDNSNKSVDSNRGGNTGRRMASIQHTLDQSLWQQLMKISKRDDLSLFTLLFSSLQQSIHYYSDQDLIMTATPILQSSNSPNTLSETVLFPSHRANQGSYAEHVKQLKVSLMEGYMHQDYPIAELFKQQFKQELETVELELVCRFEGLHASLPSHLLGQIEVEFHPGTELREREDDKPISLVIHYNEAVLEKYAAECFLSCFLHGLAEMLSHPKADINKTSFMPKSIEHVIRLYVGDEHQSPIPAGANLVDRFETEVVRNPKRIAVWGEGVTLTYRELHLRSDHLAYEIQRRGVMPGSIVGITADRSVSVITGMLGIIKAGCAYMPIDPAWPAKRVQDILESSKASLVVKCASDLLVGPDIDVIDMSAPFPKMEAVYESPIIKGDHLAYVLYTSGSTGTPKGVMIEHRNVLNLIQGLQAQVYHEHVCSKIACVAPLYFDASVKQIFTSLLLGHSLYIVPNEVRLDGEALWKFYMEHEIEISDGTPMHIQMLTVAAIYRGYKEMSVKHFMIGGEAFPANVVRDFVRVCQPTSPKITNVYGPTECCVDTTAYAIDLHALEKLPAIIPIGRPLLNQGVYILDSQMRLRPQGAWGELYISGCNVGRGYLNEVDKTAERFIEHPYYPGIRLYRTGDMARWLFDGQIEYFGRKDFQVKVNGYRIELGDIEQALLSHPQIKAAIAIVYHPPESLHSSEITSQTGYEGKLALYYTSEPRLEEAEAQRYVMDRVPSYMIPAYFLFVDQFPLTPNGKIDRKQLPPPAIRMKSLEDRDEYDGLPTTQWELAIADVWTKVLGERSWSVHDSFFQEGGDSLKALRIMMELEGMGIHVKLHDIFKYQTIRSLAERWSSIAALSLSVSNVPLATNNNLNEREQQPRKDWHDFSKRILSKAVEEVTAYRDGWLRQPTIGRFEVSAIQRAFLASDAAYSGVVLPIHAALESEQIREGVSLVIRDHALLRSELSMTGGGEWEWSEYEWTADLAVPFLDITECSLSEQALVMQELITELYYAPYEVIGRPLYRLLLVKLNIREYRLVLPCHHAIYDGMSGDILERAVMDKLLVHSLPSPTRQQPIFHYRDFVSQIKRGPQISEPELITNFRLETYHHASKQLYDWLQRYEEQPTRQYRIEVPFEQYYDKLKAEQLFSLCLNMVEQFGSMYRLPSPLPLLMFHYGRRYEQSSFYDTIGPFIDLLPMVLEQGTSEPSAQISEYMRKAADTNVNFISFVFDERIQEEFPRAAELIHPSAHTGILFNYHGQVEHDKILLFNGLVNPIEKEQKKRVNGGIVLDLVTIDIMYSEQVLRLSLTCPFEVSEKELTLQIEGILASSVLVTVEN</sequence>
<dbReference type="Gene3D" id="3.30.559.10">
    <property type="entry name" value="Chloramphenicol acetyltransferase-like domain"/>
    <property type="match status" value="1"/>
</dbReference>
<evidence type="ECO:0000256" key="5">
    <source>
        <dbReference type="ARBA" id="ARBA00023268"/>
    </source>
</evidence>
<keyword evidence="5" id="KW-0511">Multifunctional enzyme</keyword>
<comment type="caution">
    <text evidence="8">The sequence shown here is derived from an EMBL/GenBank/DDBJ whole genome shotgun (WGS) entry which is preliminary data.</text>
</comment>
<dbReference type="InterPro" id="IPR001242">
    <property type="entry name" value="Condensation_dom"/>
</dbReference>
<dbReference type="RefSeq" id="WP_192025977.1">
    <property type="nucleotide sequence ID" value="NZ_JACYTN010000013.1"/>
</dbReference>
<keyword evidence="9" id="KW-1185">Reference proteome</keyword>
<dbReference type="PANTHER" id="PTHR45527">
    <property type="entry name" value="NONRIBOSOMAL PEPTIDE SYNTHETASE"/>
    <property type="match status" value="1"/>
</dbReference>
<evidence type="ECO:0000259" key="7">
    <source>
        <dbReference type="PROSITE" id="PS50075"/>
    </source>
</evidence>
<keyword evidence="3" id="KW-0677">Repeat</keyword>
<accession>A0ABR9B2I7</accession>
<evidence type="ECO:0000256" key="6">
    <source>
        <dbReference type="SAM" id="MobiDB-lite"/>
    </source>
</evidence>
<dbReference type="InterPro" id="IPR009081">
    <property type="entry name" value="PP-bd_ACP"/>
</dbReference>
<gene>
    <name evidence="8" type="ORF">IFO66_15205</name>
</gene>
<evidence type="ECO:0000256" key="3">
    <source>
        <dbReference type="ARBA" id="ARBA00022737"/>
    </source>
</evidence>
<dbReference type="PROSITE" id="PS00455">
    <property type="entry name" value="AMP_BINDING"/>
    <property type="match status" value="1"/>
</dbReference>
<name>A0ABR9B2I7_9BACL</name>
<dbReference type="NCBIfam" id="TIGR01733">
    <property type="entry name" value="AA-adenyl-dom"/>
    <property type="match status" value="1"/>
</dbReference>
<feature type="region of interest" description="Disordered" evidence="6">
    <location>
        <begin position="45"/>
        <end position="65"/>
    </location>
</feature>
<dbReference type="InterPro" id="IPR023213">
    <property type="entry name" value="CAT-like_dom_sf"/>
</dbReference>
<dbReference type="Gene3D" id="1.10.1200.10">
    <property type="entry name" value="ACP-like"/>
    <property type="match status" value="1"/>
</dbReference>
<dbReference type="SUPFAM" id="SSF52777">
    <property type="entry name" value="CoA-dependent acyltransferases"/>
    <property type="match status" value="2"/>
</dbReference>
<dbReference type="InterPro" id="IPR045851">
    <property type="entry name" value="AMP-bd_C_sf"/>
</dbReference>
<dbReference type="InterPro" id="IPR020845">
    <property type="entry name" value="AMP-binding_CS"/>
</dbReference>
<dbReference type="Gene3D" id="3.40.50.980">
    <property type="match status" value="2"/>
</dbReference>
<proteinExistence type="inferred from homology"/>
<organism evidence="8 9">
    <name type="scientific">Paenibacillus arenosi</name>
    <dbReference type="NCBI Taxonomy" id="2774142"/>
    <lineage>
        <taxon>Bacteria</taxon>
        <taxon>Bacillati</taxon>
        <taxon>Bacillota</taxon>
        <taxon>Bacilli</taxon>
        <taxon>Bacillales</taxon>
        <taxon>Paenibacillaceae</taxon>
        <taxon>Paenibacillus</taxon>
    </lineage>
</organism>
<dbReference type="SUPFAM" id="SSF56801">
    <property type="entry name" value="Acetyl-CoA synthetase-like"/>
    <property type="match status" value="1"/>
</dbReference>